<dbReference type="InterPro" id="IPR003805">
    <property type="entry name" value="CobS"/>
</dbReference>
<keyword evidence="8 19" id="KW-0169">Cobalamin biosynthesis</keyword>
<feature type="transmembrane region" description="Helical" evidence="19">
    <location>
        <begin position="185"/>
        <end position="205"/>
    </location>
</feature>
<comment type="catalytic activity">
    <reaction evidence="17 19">
        <text>alpha-ribazole + adenosylcob(III)inamide-GDP = adenosylcob(III)alamin + GMP + H(+)</text>
        <dbReference type="Rhea" id="RHEA:16049"/>
        <dbReference type="ChEBI" id="CHEBI:10329"/>
        <dbReference type="ChEBI" id="CHEBI:15378"/>
        <dbReference type="ChEBI" id="CHEBI:18408"/>
        <dbReference type="ChEBI" id="CHEBI:58115"/>
        <dbReference type="ChEBI" id="CHEBI:60487"/>
        <dbReference type="EC" id="2.7.8.26"/>
    </reaction>
</comment>
<evidence type="ECO:0000256" key="19">
    <source>
        <dbReference type="HAMAP-Rule" id="MF_00719"/>
    </source>
</evidence>
<keyword evidence="7 19" id="KW-1003">Cell membrane</keyword>
<comment type="pathway">
    <text evidence="3 19">Cofactor biosynthesis; adenosylcobalamin biosynthesis; adenosylcobalamin from cob(II)yrinate a,c-diamide: step 7/7.</text>
</comment>
<feature type="transmembrane region" description="Helical" evidence="19">
    <location>
        <begin position="21"/>
        <end position="41"/>
    </location>
</feature>
<feature type="transmembrane region" description="Helical" evidence="19">
    <location>
        <begin position="53"/>
        <end position="70"/>
    </location>
</feature>
<dbReference type="GO" id="GO:0009236">
    <property type="term" value="P:cobalamin biosynthetic process"/>
    <property type="evidence" value="ECO:0007669"/>
    <property type="project" value="UniProtKB-UniRule"/>
</dbReference>
<keyword evidence="11 19" id="KW-0460">Magnesium</keyword>
<dbReference type="Proteomes" id="UP001147653">
    <property type="component" value="Unassembled WGS sequence"/>
</dbReference>
<dbReference type="AlphaFoldDB" id="A0A9X3N9T4"/>
<dbReference type="GO" id="GO:0008818">
    <property type="term" value="F:cobalamin 5'-phosphate synthase activity"/>
    <property type="evidence" value="ECO:0007669"/>
    <property type="project" value="UniProtKB-UniRule"/>
</dbReference>
<keyword evidence="10 19" id="KW-0812">Transmembrane</keyword>
<keyword evidence="12 19" id="KW-1133">Transmembrane helix</keyword>
<comment type="subcellular location">
    <subcellularLocation>
        <location evidence="2 19">Cell membrane</location>
        <topology evidence="2 19">Multi-pass membrane protein</topology>
    </subcellularLocation>
</comment>
<evidence type="ECO:0000256" key="10">
    <source>
        <dbReference type="ARBA" id="ARBA00022692"/>
    </source>
</evidence>
<dbReference type="RefSeq" id="WP_270026401.1">
    <property type="nucleotide sequence ID" value="NZ_JAPDDP010000030.1"/>
</dbReference>
<comment type="function">
    <text evidence="14 19">Joins adenosylcobinamide-GDP and alpha-ribazole to generate adenosylcobalamin (Ado-cobalamin). Also synthesizes adenosylcobalamin 5'-phosphate from adenosylcobinamide-GDP and alpha-ribazole 5'-phosphate.</text>
</comment>
<keyword evidence="21" id="KW-1185">Reference proteome</keyword>
<evidence type="ECO:0000256" key="6">
    <source>
        <dbReference type="ARBA" id="ARBA00015850"/>
    </source>
</evidence>
<evidence type="ECO:0000256" key="12">
    <source>
        <dbReference type="ARBA" id="ARBA00022989"/>
    </source>
</evidence>
<proteinExistence type="inferred from homology"/>
<comment type="caution">
    <text evidence="20">The sequence shown here is derived from an EMBL/GenBank/DDBJ whole genome shotgun (WGS) entry which is preliminary data.</text>
</comment>
<evidence type="ECO:0000256" key="11">
    <source>
        <dbReference type="ARBA" id="ARBA00022842"/>
    </source>
</evidence>
<feature type="transmembrane region" description="Helical" evidence="19">
    <location>
        <begin position="217"/>
        <end position="236"/>
    </location>
</feature>
<evidence type="ECO:0000256" key="4">
    <source>
        <dbReference type="ARBA" id="ARBA00010561"/>
    </source>
</evidence>
<evidence type="ECO:0000256" key="7">
    <source>
        <dbReference type="ARBA" id="ARBA00022475"/>
    </source>
</evidence>
<dbReference type="PANTHER" id="PTHR34148">
    <property type="entry name" value="ADENOSYLCOBINAMIDE-GDP RIBAZOLETRANSFERASE"/>
    <property type="match status" value="1"/>
</dbReference>
<keyword evidence="13 19" id="KW-0472">Membrane</keyword>
<evidence type="ECO:0000256" key="18">
    <source>
        <dbReference type="ARBA" id="ARBA00049504"/>
    </source>
</evidence>
<feature type="transmembrane region" description="Helical" evidence="19">
    <location>
        <begin position="100"/>
        <end position="121"/>
    </location>
</feature>
<gene>
    <name evidence="19 20" type="primary">cobS</name>
    <name evidence="20" type="ORF">OJ997_17180</name>
</gene>
<dbReference type="PANTHER" id="PTHR34148:SF1">
    <property type="entry name" value="ADENOSYLCOBINAMIDE-GDP RIBAZOLETRANSFERASE"/>
    <property type="match status" value="1"/>
</dbReference>
<comment type="similarity">
    <text evidence="4 19">Belongs to the CobS family.</text>
</comment>
<evidence type="ECO:0000256" key="1">
    <source>
        <dbReference type="ARBA" id="ARBA00001946"/>
    </source>
</evidence>
<evidence type="ECO:0000256" key="8">
    <source>
        <dbReference type="ARBA" id="ARBA00022573"/>
    </source>
</evidence>
<reference evidence="20" key="1">
    <citation type="submission" date="2022-10" db="EMBL/GenBank/DDBJ databases">
        <title>The WGS of Solirubrobacter phytolaccae KCTC 29190.</title>
        <authorList>
            <person name="Jiang Z."/>
        </authorList>
    </citation>
    <scope>NUCLEOTIDE SEQUENCE</scope>
    <source>
        <strain evidence="20">KCTC 29190</strain>
    </source>
</reference>
<evidence type="ECO:0000256" key="2">
    <source>
        <dbReference type="ARBA" id="ARBA00004651"/>
    </source>
</evidence>
<dbReference type="EC" id="2.7.8.26" evidence="5 19"/>
<comment type="cofactor">
    <cofactor evidence="1 19">
        <name>Mg(2+)</name>
        <dbReference type="ChEBI" id="CHEBI:18420"/>
    </cofactor>
</comment>
<name>A0A9X3N9T4_9ACTN</name>
<evidence type="ECO:0000313" key="21">
    <source>
        <dbReference type="Proteomes" id="UP001147653"/>
    </source>
</evidence>
<evidence type="ECO:0000256" key="17">
    <source>
        <dbReference type="ARBA" id="ARBA00048623"/>
    </source>
</evidence>
<evidence type="ECO:0000256" key="16">
    <source>
        <dbReference type="ARBA" id="ARBA00032853"/>
    </source>
</evidence>
<dbReference type="EMBL" id="JAPDDP010000030">
    <property type="protein sequence ID" value="MDA0182041.1"/>
    <property type="molecule type" value="Genomic_DNA"/>
</dbReference>
<dbReference type="GO" id="GO:0051073">
    <property type="term" value="F:adenosylcobinamide-GDP ribazoletransferase activity"/>
    <property type="evidence" value="ECO:0007669"/>
    <property type="project" value="UniProtKB-UniRule"/>
</dbReference>
<keyword evidence="9 19" id="KW-0808">Transferase</keyword>
<evidence type="ECO:0000313" key="20">
    <source>
        <dbReference type="EMBL" id="MDA0182041.1"/>
    </source>
</evidence>
<sequence>MRTALAFLTRLPVPLPSDPDLSRAAWTFPLVGLVVGAAAAGTRAVADQVLPPLPATILAIAVAVLITGALHEDGLADVADATGAHVDRTRRLEILKDPRVGAFGATALILALLLTATSVAALDTTEAVKTLIVAHVLSRWAILPVGFLEPAKPGGAGSLLRPTPTRLAAATVIGAAIALGVAGPAAGAVALAAAAITTAAVALFLHRTLGGITGDGYGASAKLTEIVVCVTLVAFWV</sequence>
<dbReference type="GO" id="GO:0005886">
    <property type="term" value="C:plasma membrane"/>
    <property type="evidence" value="ECO:0007669"/>
    <property type="project" value="UniProtKB-SubCell"/>
</dbReference>
<evidence type="ECO:0000256" key="5">
    <source>
        <dbReference type="ARBA" id="ARBA00013200"/>
    </source>
</evidence>
<organism evidence="20 21">
    <name type="scientific">Solirubrobacter phytolaccae</name>
    <dbReference type="NCBI Taxonomy" id="1404360"/>
    <lineage>
        <taxon>Bacteria</taxon>
        <taxon>Bacillati</taxon>
        <taxon>Actinomycetota</taxon>
        <taxon>Thermoleophilia</taxon>
        <taxon>Solirubrobacterales</taxon>
        <taxon>Solirubrobacteraceae</taxon>
        <taxon>Solirubrobacter</taxon>
    </lineage>
</organism>
<protein>
    <recommendedName>
        <fullName evidence="6 19">Adenosylcobinamide-GDP ribazoletransferase</fullName>
        <ecNumber evidence="5 19">2.7.8.26</ecNumber>
    </recommendedName>
    <alternativeName>
        <fullName evidence="16 19">Cobalamin synthase</fullName>
    </alternativeName>
    <alternativeName>
        <fullName evidence="15 19">Cobalamin-5'-phosphate synthase</fullName>
    </alternativeName>
</protein>
<evidence type="ECO:0000256" key="9">
    <source>
        <dbReference type="ARBA" id="ARBA00022679"/>
    </source>
</evidence>
<dbReference type="HAMAP" id="MF_00719">
    <property type="entry name" value="CobS"/>
    <property type="match status" value="1"/>
</dbReference>
<evidence type="ECO:0000256" key="13">
    <source>
        <dbReference type="ARBA" id="ARBA00023136"/>
    </source>
</evidence>
<accession>A0A9X3N9T4</accession>
<evidence type="ECO:0000256" key="15">
    <source>
        <dbReference type="ARBA" id="ARBA00032605"/>
    </source>
</evidence>
<comment type="catalytic activity">
    <reaction evidence="18 19">
        <text>alpha-ribazole 5'-phosphate + adenosylcob(III)inamide-GDP = adenosylcob(III)alamin 5'-phosphate + GMP + H(+)</text>
        <dbReference type="Rhea" id="RHEA:23560"/>
        <dbReference type="ChEBI" id="CHEBI:15378"/>
        <dbReference type="ChEBI" id="CHEBI:57918"/>
        <dbReference type="ChEBI" id="CHEBI:58115"/>
        <dbReference type="ChEBI" id="CHEBI:60487"/>
        <dbReference type="ChEBI" id="CHEBI:60493"/>
        <dbReference type="EC" id="2.7.8.26"/>
    </reaction>
</comment>
<dbReference type="Pfam" id="PF02654">
    <property type="entry name" value="CobS"/>
    <property type="match status" value="1"/>
</dbReference>
<evidence type="ECO:0000256" key="3">
    <source>
        <dbReference type="ARBA" id="ARBA00004663"/>
    </source>
</evidence>
<evidence type="ECO:0000256" key="14">
    <source>
        <dbReference type="ARBA" id="ARBA00025228"/>
    </source>
</evidence>
<dbReference type="NCBIfam" id="TIGR00317">
    <property type="entry name" value="cobS"/>
    <property type="match status" value="1"/>
</dbReference>